<feature type="chain" id="PRO_5007281909" evidence="2">
    <location>
        <begin position="37"/>
        <end position="105"/>
    </location>
</feature>
<feature type="signal peptide" evidence="2">
    <location>
        <begin position="1"/>
        <end position="36"/>
    </location>
</feature>
<proteinExistence type="predicted"/>
<organism evidence="3 4">
    <name type="scientific">Grimontia celer</name>
    <dbReference type="NCBI Taxonomy" id="1796497"/>
    <lineage>
        <taxon>Bacteria</taxon>
        <taxon>Pseudomonadati</taxon>
        <taxon>Pseudomonadota</taxon>
        <taxon>Gammaproteobacteria</taxon>
        <taxon>Vibrionales</taxon>
        <taxon>Vibrionaceae</taxon>
        <taxon>Grimontia</taxon>
    </lineage>
</organism>
<protein>
    <submittedName>
        <fullName evidence="3">Uncharacterized protein</fullName>
    </submittedName>
</protein>
<evidence type="ECO:0000313" key="3">
    <source>
        <dbReference type="EMBL" id="CZF80715.1"/>
    </source>
</evidence>
<feature type="compositionally biased region" description="Low complexity" evidence="1">
    <location>
        <begin position="95"/>
        <end position="105"/>
    </location>
</feature>
<keyword evidence="2" id="KW-0732">Signal</keyword>
<dbReference type="STRING" id="1796497.GCE9029_02157"/>
<dbReference type="EMBL" id="FIZX01000002">
    <property type="protein sequence ID" value="CZF80715.1"/>
    <property type="molecule type" value="Genomic_DNA"/>
</dbReference>
<evidence type="ECO:0000256" key="1">
    <source>
        <dbReference type="SAM" id="MobiDB-lite"/>
    </source>
</evidence>
<evidence type="ECO:0000313" key="4">
    <source>
        <dbReference type="Proteomes" id="UP000071641"/>
    </source>
</evidence>
<feature type="compositionally biased region" description="Basic residues" evidence="1">
    <location>
        <begin position="77"/>
        <end position="94"/>
    </location>
</feature>
<sequence length="105" mass="11075">MKLPSLKKSGDKSPIRKIKTLVTGVLAATLSFGAAAAPASAPISDASSILSTLQVEGQARVINLAPTEGENLLAAHYSHRSHSSHSSHRSHSSHSSHSSHYSYVY</sequence>
<reference evidence="4" key="1">
    <citation type="submission" date="2016-02" db="EMBL/GenBank/DDBJ databases">
        <authorList>
            <person name="Rodrigo-Torres Lidia"/>
            <person name="Arahal R.David."/>
        </authorList>
    </citation>
    <scope>NUCLEOTIDE SEQUENCE [LARGE SCALE GENOMIC DNA]</scope>
    <source>
        <strain evidence="4">CECT 9029</strain>
    </source>
</reference>
<feature type="region of interest" description="Disordered" evidence="1">
    <location>
        <begin position="75"/>
        <end position="105"/>
    </location>
</feature>
<dbReference type="AlphaFoldDB" id="A0A128F2E3"/>
<dbReference type="RefSeq" id="WP_157487803.1">
    <property type="nucleotide sequence ID" value="NZ_FIZX01000002.1"/>
</dbReference>
<gene>
    <name evidence="3" type="ORF">GCE9029_02157</name>
</gene>
<evidence type="ECO:0000256" key="2">
    <source>
        <dbReference type="SAM" id="SignalP"/>
    </source>
</evidence>
<dbReference type="Proteomes" id="UP000071641">
    <property type="component" value="Unassembled WGS sequence"/>
</dbReference>
<accession>A0A128F2E3</accession>
<name>A0A128F2E3_9GAMM</name>
<keyword evidence="4" id="KW-1185">Reference proteome</keyword>